<dbReference type="PROSITE" id="PS51257">
    <property type="entry name" value="PROKAR_LIPOPROTEIN"/>
    <property type="match status" value="1"/>
</dbReference>
<keyword evidence="2" id="KW-0732">Signal</keyword>
<dbReference type="AlphaFoldDB" id="A0AB73LZP4"/>
<feature type="chain" id="PRO_5044492717" description="Lipoprotein" evidence="2">
    <location>
        <begin position="26"/>
        <end position="185"/>
    </location>
</feature>
<accession>A0AB73LZP4</accession>
<evidence type="ECO:0000313" key="3">
    <source>
        <dbReference type="EMBL" id="OHT55237.1"/>
    </source>
</evidence>
<evidence type="ECO:0000256" key="2">
    <source>
        <dbReference type="SAM" id="SignalP"/>
    </source>
</evidence>
<dbReference type="RefSeq" id="WP_070940791.1">
    <property type="nucleotide sequence ID" value="NZ_JAPDRD010000001.1"/>
</dbReference>
<reference evidence="3 4" key="1">
    <citation type="submission" date="2016-10" db="EMBL/GenBank/DDBJ databases">
        <title>Evaluation of Human, Animal and Environmental Mycobacterium chelonae Isolates by Core Genome Phylogenomic Analysis, Targeted Gene Comparison, and Anti-microbial Susceptibility Patterns: A Tale of Mistaken Identities.</title>
        <authorList>
            <person name="Fogelson S.B."/>
            <person name="Camus A.C."/>
            <person name="Lorenz W."/>
            <person name="Vasireddy R."/>
            <person name="Vasireddy S."/>
            <person name="Smith T."/>
            <person name="Brown-Elliott B.A."/>
            <person name="Wallace R.J.Jr."/>
            <person name="Hasan N.A."/>
            <person name="Reischl U."/>
            <person name="Sanchez S."/>
        </authorList>
    </citation>
    <scope>NUCLEOTIDE SEQUENCE [LARGE SCALE GENOMIC DNA]</scope>
    <source>
        <strain evidence="3 4">42895</strain>
    </source>
</reference>
<feature type="signal peptide" evidence="2">
    <location>
        <begin position="1"/>
        <end position="25"/>
    </location>
</feature>
<organism evidence="3 4">
    <name type="scientific">Mycobacteroides chelonae</name>
    <name type="common">Mycobacterium chelonae</name>
    <dbReference type="NCBI Taxonomy" id="1774"/>
    <lineage>
        <taxon>Bacteria</taxon>
        <taxon>Bacillati</taxon>
        <taxon>Actinomycetota</taxon>
        <taxon>Actinomycetes</taxon>
        <taxon>Mycobacteriales</taxon>
        <taxon>Mycobacteriaceae</taxon>
        <taxon>Mycobacteroides</taxon>
    </lineage>
</organism>
<name>A0AB73LZP4_MYCCH</name>
<gene>
    <name evidence="3" type="ORF">BKG62_03440</name>
</gene>
<protein>
    <recommendedName>
        <fullName evidence="5">Lipoprotein</fullName>
    </recommendedName>
</protein>
<dbReference type="Proteomes" id="UP000180113">
    <property type="component" value="Unassembled WGS sequence"/>
</dbReference>
<feature type="region of interest" description="Disordered" evidence="1">
    <location>
        <begin position="25"/>
        <end position="45"/>
    </location>
</feature>
<evidence type="ECO:0008006" key="5">
    <source>
        <dbReference type="Google" id="ProtNLM"/>
    </source>
</evidence>
<sequence>MTAKTIAVTVGLISAALLSACTATAEPTTTPTEPPKSGDAARFPDLSSYTPVDIVDYRIDTTSPGHPSSGTYFLTPDGIMCNFPTLVAQCMGNNFPGVPPAASNPSAGANGVNWISTDGGLKQTNAAPASGVVLGQQIKALPPFHSITVSDVTCGVDDKGTTACKDPQGRAFVLSPSWSGWIPKV</sequence>
<proteinExistence type="predicted"/>
<dbReference type="EMBL" id="MLHW01000001">
    <property type="protein sequence ID" value="OHT55237.1"/>
    <property type="molecule type" value="Genomic_DNA"/>
</dbReference>
<evidence type="ECO:0000313" key="4">
    <source>
        <dbReference type="Proteomes" id="UP000180113"/>
    </source>
</evidence>
<evidence type="ECO:0000256" key="1">
    <source>
        <dbReference type="SAM" id="MobiDB-lite"/>
    </source>
</evidence>
<comment type="caution">
    <text evidence="3">The sequence shown here is derived from an EMBL/GenBank/DDBJ whole genome shotgun (WGS) entry which is preliminary data.</text>
</comment>